<dbReference type="GO" id="GO:0005886">
    <property type="term" value="C:plasma membrane"/>
    <property type="evidence" value="ECO:0007669"/>
    <property type="project" value="UniProtKB-SubCell"/>
</dbReference>
<evidence type="ECO:0000256" key="2">
    <source>
        <dbReference type="ARBA" id="ARBA00008017"/>
    </source>
</evidence>
<comment type="caution">
    <text evidence="7">Lacks conserved residue(s) required for the propagation of feature annotation.</text>
</comment>
<dbReference type="PANTHER" id="PTHR30221">
    <property type="entry name" value="SMALL-CONDUCTANCE MECHANOSENSITIVE CHANNEL"/>
    <property type="match status" value="1"/>
</dbReference>
<dbReference type="AlphaFoldDB" id="A0A5B7YBZ3"/>
<evidence type="ECO:0000256" key="3">
    <source>
        <dbReference type="ARBA" id="ARBA00022475"/>
    </source>
</evidence>
<evidence type="ECO:0000256" key="6">
    <source>
        <dbReference type="ARBA" id="ARBA00023136"/>
    </source>
</evidence>
<dbReference type="OrthoDB" id="9799209at2"/>
<organism evidence="12 13">
    <name type="scientific">Salinimonas iocasae</name>
    <dbReference type="NCBI Taxonomy" id="2572577"/>
    <lineage>
        <taxon>Bacteria</taxon>
        <taxon>Pseudomonadati</taxon>
        <taxon>Pseudomonadota</taxon>
        <taxon>Gammaproteobacteria</taxon>
        <taxon>Alteromonadales</taxon>
        <taxon>Alteromonadaceae</taxon>
        <taxon>Alteromonas/Salinimonas group</taxon>
        <taxon>Salinimonas</taxon>
    </lineage>
</organism>
<dbReference type="Gene3D" id="2.30.30.60">
    <property type="match status" value="1"/>
</dbReference>
<keyword evidence="5 7" id="KW-1133">Transmembrane helix</keyword>
<evidence type="ECO:0000256" key="8">
    <source>
        <dbReference type="SAM" id="MobiDB-lite"/>
    </source>
</evidence>
<dbReference type="InterPro" id="IPR023408">
    <property type="entry name" value="MscS_beta-dom_sf"/>
</dbReference>
<dbReference type="Pfam" id="PF21088">
    <property type="entry name" value="MS_channel_1st"/>
    <property type="match status" value="1"/>
</dbReference>
<dbReference type="RefSeq" id="WP_139756003.1">
    <property type="nucleotide sequence ID" value="NZ_CP039852.1"/>
</dbReference>
<keyword evidence="4 7" id="KW-0812">Transmembrane</keyword>
<dbReference type="InterPro" id="IPR049142">
    <property type="entry name" value="MS_channel_1st"/>
</dbReference>
<gene>
    <name evidence="12" type="ORF">FBQ74_07045</name>
</gene>
<dbReference type="SUPFAM" id="SSF50182">
    <property type="entry name" value="Sm-like ribonucleoproteins"/>
    <property type="match status" value="1"/>
</dbReference>
<protein>
    <recommendedName>
        <fullName evidence="7">Small-conductance mechanosensitive channel</fullName>
    </recommendedName>
</protein>
<feature type="transmembrane region" description="Helical" evidence="7">
    <location>
        <begin position="92"/>
        <end position="113"/>
    </location>
</feature>
<dbReference type="SUPFAM" id="SSF82689">
    <property type="entry name" value="Mechanosensitive channel protein MscS (YggB), C-terminal domain"/>
    <property type="match status" value="1"/>
</dbReference>
<evidence type="ECO:0000313" key="13">
    <source>
        <dbReference type="Proteomes" id="UP000304912"/>
    </source>
</evidence>
<evidence type="ECO:0000256" key="4">
    <source>
        <dbReference type="ARBA" id="ARBA00022692"/>
    </source>
</evidence>
<feature type="transmembrane region" description="Helical" evidence="7">
    <location>
        <begin position="65"/>
        <end position="86"/>
    </location>
</feature>
<evidence type="ECO:0000256" key="1">
    <source>
        <dbReference type="ARBA" id="ARBA00004651"/>
    </source>
</evidence>
<evidence type="ECO:0000256" key="5">
    <source>
        <dbReference type="ARBA" id="ARBA00022989"/>
    </source>
</evidence>
<evidence type="ECO:0000259" key="9">
    <source>
        <dbReference type="Pfam" id="PF00924"/>
    </source>
</evidence>
<feature type="compositionally biased region" description="Polar residues" evidence="8">
    <location>
        <begin position="302"/>
        <end position="323"/>
    </location>
</feature>
<dbReference type="Pfam" id="PF00924">
    <property type="entry name" value="MS_channel_2nd"/>
    <property type="match status" value="1"/>
</dbReference>
<dbReference type="Pfam" id="PF21082">
    <property type="entry name" value="MS_channel_3rd"/>
    <property type="match status" value="1"/>
</dbReference>
<keyword evidence="7" id="KW-0997">Cell inner membrane</keyword>
<comment type="function">
    <text evidence="7">Mechanosensitive channel that participates in the regulation of osmotic pressure changes within the cell, opening in response to stretch forces in the membrane lipid bilayer, without the need for other proteins. Contributes to normal resistance to hypoosmotic shock. Forms an ion channel of 1.0 nanosiemens conductance with a slight preference for anions.</text>
</comment>
<accession>A0A5B7YBZ3</accession>
<keyword evidence="6 7" id="KW-0472">Membrane</keyword>
<dbReference type="SUPFAM" id="SSF82861">
    <property type="entry name" value="Mechanosensitive channel protein MscS (YggB), transmembrane region"/>
    <property type="match status" value="1"/>
</dbReference>
<keyword evidence="3" id="KW-1003">Cell membrane</keyword>
<keyword evidence="7" id="KW-0813">Transport</keyword>
<keyword evidence="13" id="KW-1185">Reference proteome</keyword>
<comment type="similarity">
    <text evidence="2 7">Belongs to the MscS (TC 1.A.23) family.</text>
</comment>
<evidence type="ECO:0000259" key="10">
    <source>
        <dbReference type="Pfam" id="PF21082"/>
    </source>
</evidence>
<reference evidence="12 13" key="1">
    <citation type="submission" date="2019-04" db="EMBL/GenBank/DDBJ databases">
        <title>Salinimonas iocasae sp. nov., a halophilic bacterium isolated from the outer tube casing of tubeworms in Okinawa Trough.</title>
        <authorList>
            <person name="Zhang H."/>
            <person name="Wang H."/>
            <person name="Li C."/>
        </authorList>
    </citation>
    <scope>NUCLEOTIDE SEQUENCE [LARGE SCALE GENOMIC DNA]</scope>
    <source>
        <strain evidence="12 13">KX18D6</strain>
    </source>
</reference>
<dbReference type="InterPro" id="IPR049278">
    <property type="entry name" value="MS_channel_C"/>
</dbReference>
<dbReference type="Proteomes" id="UP000304912">
    <property type="component" value="Chromosome"/>
</dbReference>
<feature type="transmembrane region" description="Helical" evidence="7">
    <location>
        <begin position="27"/>
        <end position="45"/>
    </location>
</feature>
<keyword evidence="7" id="KW-0406">Ion transport</keyword>
<dbReference type="InterPro" id="IPR045275">
    <property type="entry name" value="MscS_archaea/bacteria_type"/>
</dbReference>
<feature type="domain" description="Mechanosensitive ion channel MscS C-terminal" evidence="10">
    <location>
        <begin position="188"/>
        <end position="271"/>
    </location>
</feature>
<dbReference type="GO" id="GO:0008381">
    <property type="term" value="F:mechanosensitive monoatomic ion channel activity"/>
    <property type="evidence" value="ECO:0007669"/>
    <property type="project" value="InterPro"/>
</dbReference>
<comment type="subcellular location">
    <subcellularLocation>
        <location evidence="7">Cell inner membrane</location>
        <topology evidence="7">Multi-pass membrane protein</topology>
    </subcellularLocation>
    <subcellularLocation>
        <location evidence="1">Cell membrane</location>
        <topology evidence="1">Multi-pass membrane protein</topology>
    </subcellularLocation>
</comment>
<dbReference type="InterPro" id="IPR011014">
    <property type="entry name" value="MscS_channel_TM-2"/>
</dbReference>
<evidence type="ECO:0000259" key="11">
    <source>
        <dbReference type="Pfam" id="PF21088"/>
    </source>
</evidence>
<dbReference type="KEGG" id="salk:FBQ74_07045"/>
<dbReference type="Gene3D" id="3.30.70.100">
    <property type="match status" value="1"/>
</dbReference>
<dbReference type="Gene3D" id="1.10.287.1260">
    <property type="match status" value="1"/>
</dbReference>
<dbReference type="PANTHER" id="PTHR30221:SF1">
    <property type="entry name" value="SMALL-CONDUCTANCE MECHANOSENSITIVE CHANNEL"/>
    <property type="match status" value="1"/>
</dbReference>
<dbReference type="InterPro" id="IPR011066">
    <property type="entry name" value="MscS_channel_C_sf"/>
</dbReference>
<feature type="domain" description="Mechanosensitive ion channel MscS" evidence="9">
    <location>
        <begin position="115"/>
        <end position="181"/>
    </location>
</feature>
<dbReference type="InterPro" id="IPR010920">
    <property type="entry name" value="LSM_dom_sf"/>
</dbReference>
<evidence type="ECO:0000256" key="7">
    <source>
        <dbReference type="RuleBase" id="RU369025"/>
    </source>
</evidence>
<sequence>MDLPKLDEFYKLINGKLQTWLEEGIKHLPNMVVAIVIAIAFGLIAKAAGSALQRILRRAFESRQIADLITAIAKALITIAGIFIALDFVGLQGTVTSLLAGAGIVGLAIGFAFQDLTENFIAGIAMGIRKPFEIGDVIEASGVFGNVKSINLRNTLVETFHGQLEIIPNKILFRNILTNYSTLGYRRIEVPVGISYADDPVKAREVIVEAINQRDYVIQKEETEVYAESFGDSSVNLLVWFWIKYPGEHGYMDVRHDAVVTVRKTLADNDILIPFPIRTLDFDAKGGKQLDGMLNAVESAENKSSSGDGENETGQKPGSTQSAGRADAPGEGDGADHA</sequence>
<feature type="region of interest" description="Disordered" evidence="8">
    <location>
        <begin position="294"/>
        <end position="338"/>
    </location>
</feature>
<dbReference type="InterPro" id="IPR006685">
    <property type="entry name" value="MscS_channel_2nd"/>
</dbReference>
<proteinExistence type="inferred from homology"/>
<evidence type="ECO:0000313" key="12">
    <source>
        <dbReference type="EMBL" id="QCZ93257.1"/>
    </source>
</evidence>
<comment type="subunit">
    <text evidence="7">Homoheptamer.</text>
</comment>
<keyword evidence="7" id="KW-0407">Ion channel</keyword>
<feature type="domain" description="Mechanosensitive ion channel transmembrane helices 2/3" evidence="11">
    <location>
        <begin position="73"/>
        <end position="114"/>
    </location>
</feature>
<name>A0A5B7YBZ3_9ALTE</name>
<dbReference type="EMBL" id="CP039852">
    <property type="protein sequence ID" value="QCZ93257.1"/>
    <property type="molecule type" value="Genomic_DNA"/>
</dbReference>